<proteinExistence type="predicted"/>
<keyword evidence="4" id="KW-1185">Reference proteome</keyword>
<sequence length="252" mass="27864">MSKKYNKITSFLLAMIMMLSGIFCNSHTSYAQEVSKVINVEENTVITLEDGRKVTAEEFLDILENYSGDIYKINDKELESVSKNISRSENGIALRSAGAIPMNDVMKIMAGTWYIPGIGEIVVAGGAILIGGVAIYKVSGWMAEQVKNWLTSRAVSKQAERAVNGLGDVNSNRANHILQTKHKWSSLVPGGSKDPNRWNKIKEIIKKVLIDGKESKYGSAYKKTLNYKGKVVEVTFQKLKDGVISISNAWVK</sequence>
<evidence type="ECO:0000313" key="4">
    <source>
        <dbReference type="Proteomes" id="UP000261011"/>
    </source>
</evidence>
<gene>
    <name evidence="3" type="ORF">DXA39_08465</name>
</gene>
<evidence type="ECO:0000313" key="3">
    <source>
        <dbReference type="EMBL" id="RGB74574.1"/>
    </source>
</evidence>
<dbReference type="RefSeq" id="WP_117522284.1">
    <property type="nucleotide sequence ID" value="NZ_AP031484.1"/>
</dbReference>
<dbReference type="OrthoDB" id="80293at2"/>
<reference evidence="3 4" key="1">
    <citation type="submission" date="2018-08" db="EMBL/GenBank/DDBJ databases">
        <title>A genome reference for cultivated species of the human gut microbiota.</title>
        <authorList>
            <person name="Zou Y."/>
            <person name="Xue W."/>
            <person name="Luo G."/>
        </authorList>
    </citation>
    <scope>NUCLEOTIDE SEQUENCE [LARGE SCALE GENOMIC DNA]</scope>
    <source>
        <strain evidence="3 4">OF01-3</strain>
    </source>
</reference>
<comment type="caution">
    <text evidence="3">The sequence shown here is derived from an EMBL/GenBank/DDBJ whole genome shotgun (WGS) entry which is preliminary data.</text>
</comment>
<evidence type="ECO:0000259" key="2">
    <source>
        <dbReference type="Pfam" id="PF15534"/>
    </source>
</evidence>
<name>A0A3E2TFP6_9FIRM</name>
<feature type="chain" id="PRO_5017723730" description="Bacterial toxin 35 domain-containing protein" evidence="1">
    <location>
        <begin position="32"/>
        <end position="252"/>
    </location>
</feature>
<keyword evidence="1" id="KW-0732">Signal</keyword>
<dbReference type="AlphaFoldDB" id="A0A3E2TFP6"/>
<accession>A0A3E2TFP6</accession>
<dbReference type="InterPro" id="IPR029109">
    <property type="entry name" value="Ntox35"/>
</dbReference>
<protein>
    <recommendedName>
        <fullName evidence="2">Bacterial toxin 35 domain-containing protein</fullName>
    </recommendedName>
</protein>
<dbReference type="Pfam" id="PF15534">
    <property type="entry name" value="Ntox35"/>
    <property type="match status" value="1"/>
</dbReference>
<evidence type="ECO:0000256" key="1">
    <source>
        <dbReference type="SAM" id="SignalP"/>
    </source>
</evidence>
<feature type="domain" description="Bacterial toxin 35" evidence="2">
    <location>
        <begin position="169"/>
        <end position="251"/>
    </location>
</feature>
<dbReference type="Proteomes" id="UP000261011">
    <property type="component" value="Unassembled WGS sequence"/>
</dbReference>
<dbReference type="EMBL" id="QVEU01000010">
    <property type="protein sequence ID" value="RGB74574.1"/>
    <property type="molecule type" value="Genomic_DNA"/>
</dbReference>
<organism evidence="3 4">
    <name type="scientific">Anaerococcus nagyae</name>
    <dbReference type="NCBI Taxonomy" id="1755241"/>
    <lineage>
        <taxon>Bacteria</taxon>
        <taxon>Bacillati</taxon>
        <taxon>Bacillota</taxon>
        <taxon>Tissierellia</taxon>
        <taxon>Tissierellales</taxon>
        <taxon>Peptoniphilaceae</taxon>
        <taxon>Anaerococcus</taxon>
    </lineage>
</organism>
<feature type="signal peptide" evidence="1">
    <location>
        <begin position="1"/>
        <end position="31"/>
    </location>
</feature>